<accession>A0A9Q8USV8</accession>
<dbReference type="Gene3D" id="3.50.50.60">
    <property type="entry name" value="FAD/NAD(P)-binding domain"/>
    <property type="match status" value="1"/>
</dbReference>
<dbReference type="GO" id="GO:0004497">
    <property type="term" value="F:monooxygenase activity"/>
    <property type="evidence" value="ECO:0007669"/>
    <property type="project" value="UniProtKB-KW"/>
</dbReference>
<dbReference type="SUPFAM" id="SSF53335">
    <property type="entry name" value="S-adenosyl-L-methionine-dependent methyltransferases"/>
    <property type="match status" value="1"/>
</dbReference>
<dbReference type="GO" id="GO:0071949">
    <property type="term" value="F:FAD binding"/>
    <property type="evidence" value="ECO:0007669"/>
    <property type="project" value="InterPro"/>
</dbReference>
<feature type="domain" description="FAD-binding" evidence="8">
    <location>
        <begin position="753"/>
        <end position="791"/>
    </location>
</feature>
<evidence type="ECO:0000256" key="4">
    <source>
        <dbReference type="ARBA" id="ARBA00022691"/>
    </source>
</evidence>
<dbReference type="InterPro" id="IPR036388">
    <property type="entry name" value="WH-like_DNA-bd_sf"/>
</dbReference>
<gene>
    <name evidence="9" type="ORF">CLAFUR5_11408</name>
</gene>
<evidence type="ECO:0000256" key="1">
    <source>
        <dbReference type="ARBA" id="ARBA00022603"/>
    </source>
</evidence>
<dbReference type="GeneID" id="71991286"/>
<evidence type="ECO:0000256" key="6">
    <source>
        <dbReference type="ARBA" id="ARBA00023002"/>
    </source>
</evidence>
<evidence type="ECO:0000259" key="7">
    <source>
        <dbReference type="Pfam" id="PF00891"/>
    </source>
</evidence>
<dbReference type="GO" id="GO:0032259">
    <property type="term" value="P:methylation"/>
    <property type="evidence" value="ECO:0007669"/>
    <property type="project" value="UniProtKB-KW"/>
</dbReference>
<dbReference type="RefSeq" id="XP_047765569.1">
    <property type="nucleotide sequence ID" value="XM_047910556.1"/>
</dbReference>
<dbReference type="InterPro" id="IPR001077">
    <property type="entry name" value="COMT_C"/>
</dbReference>
<dbReference type="PANTHER" id="PTHR43712:SF19">
    <property type="entry name" value="DUAL O-METHYLTRANSFERASE_FAD-DEPENDENT MONOOXYGENASE ELCB"/>
    <property type="match status" value="1"/>
</dbReference>
<dbReference type="PROSITE" id="PS51683">
    <property type="entry name" value="SAM_OMT_II"/>
    <property type="match status" value="1"/>
</dbReference>
<keyword evidence="2" id="KW-0285">Flavoprotein</keyword>
<dbReference type="GO" id="GO:0008171">
    <property type="term" value="F:O-methyltransferase activity"/>
    <property type="evidence" value="ECO:0007669"/>
    <property type="project" value="InterPro"/>
</dbReference>
<keyword evidence="10" id="KW-1185">Reference proteome</keyword>
<dbReference type="Gene3D" id="3.40.50.150">
    <property type="entry name" value="Vaccinia Virus protein VP39"/>
    <property type="match status" value="1"/>
</dbReference>
<dbReference type="OrthoDB" id="2410195at2759"/>
<dbReference type="Gene3D" id="1.10.10.10">
    <property type="entry name" value="Winged helix-like DNA-binding domain superfamily/Winged helix DNA-binding domain"/>
    <property type="match status" value="1"/>
</dbReference>
<dbReference type="InterPro" id="IPR002938">
    <property type="entry name" value="FAD-bd"/>
</dbReference>
<dbReference type="AlphaFoldDB" id="A0A9Q8USV8"/>
<reference evidence="9" key="2">
    <citation type="journal article" date="2022" name="Microb. Genom.">
        <title>A chromosome-scale genome assembly of the tomato pathogen Cladosporium fulvum reveals a compartmentalized genome architecture and the presence of a dispensable chromosome.</title>
        <authorList>
            <person name="Zaccaron A.Z."/>
            <person name="Chen L.H."/>
            <person name="Samaras A."/>
            <person name="Stergiopoulos I."/>
        </authorList>
    </citation>
    <scope>NUCLEOTIDE SEQUENCE</scope>
    <source>
        <strain evidence="9">Race5_Kim</strain>
    </source>
</reference>
<dbReference type="InterPro" id="IPR036188">
    <property type="entry name" value="FAD/NAD-bd_sf"/>
</dbReference>
<dbReference type="PANTHER" id="PTHR43712">
    <property type="entry name" value="PUTATIVE (AFU_ORTHOLOGUE AFUA_4G14580)-RELATED"/>
    <property type="match status" value="1"/>
</dbReference>
<evidence type="ECO:0000256" key="3">
    <source>
        <dbReference type="ARBA" id="ARBA00022679"/>
    </source>
</evidence>
<evidence type="ECO:0000256" key="5">
    <source>
        <dbReference type="ARBA" id="ARBA00022827"/>
    </source>
</evidence>
<protein>
    <submittedName>
        <fullName evidence="9">Dual O-methyltransferase/FAD-dependent monooxygenase CTB3</fullName>
    </submittedName>
</protein>
<dbReference type="Proteomes" id="UP000756132">
    <property type="component" value="Chromosome 8"/>
</dbReference>
<keyword evidence="3" id="KW-0808">Transferase</keyword>
<dbReference type="InterPro" id="IPR029063">
    <property type="entry name" value="SAM-dependent_MTases_sf"/>
</dbReference>
<evidence type="ECO:0000259" key="8">
    <source>
        <dbReference type="Pfam" id="PF01494"/>
    </source>
</evidence>
<sequence length="842" mass="91827">MEYAKSLKASLEDVIANSTSLLRFLQDSPQSAHPSGCGPADPFAQAPSDVNIARQKLCEGATKLVQLSTSSEEYLDHLANNYQELTCVRWLVDLNVLQHLPEQGSISYSALAARAGVPEKQLKSVARMAVINGFLQENSPDQVGHGRASSLLVRDDNFMSWARWMVNYSIPVALKLADATRKWGDTDAKDQTAYQVAMNTTEPFFDSLRKSPELTSLFSGYMRNVTASWPWSLQHAVDGFDWAALPHGSTVVDVGGSHGQLAVSVARKVPHLKFIIQGLPETVLTAKKSFDNDTSIEASVRSRISFMPHDFFTEQPVLDAQAAVQKTPSAQVVLMDTVLPPPGSISALQERQLRVRDLMMMSVFNAKERELEDWNNLAERSGMQVTALHQPRDSVMALLTTRLASSTTDSHVDPVQIRADSPLNDTVMGGDKPVIIAGAGISGLCLAQGLKKANIPFLVFERDAAVDSRPQGYRLKLEAGGAQALFDCLPADIYREFETSCAVTAVGETDFSPFTGDMIKSRRGGGLSGQLGLNPNYTVDRRAFRKALMKGIEDRITFGKELRSYVADTDKQTVTARFKDGSIVEGRFLVGTDGLSSVVRRQQMPTHTLVDTEAVCVYGKTPLTPEFVATFPSAGLRWMTVVSDSAPMLQSCPIGEAPVTVLVEPIRFSPESRAHNPDLPADYLYWAFIGSKQRFGVTTNNTTDSVSCTLSLTEEWHPSIRCLFEQQDQSQATTIQVASSVPEIPAWESHSLVTLLGDAVHPMSPCGGVGANTALCDAVDLAKVLATILKAGETTAVKEIAQFESDMRTRAFRSTLRSEIGSKKMFGMKDLVKCDVLSSQSS</sequence>
<evidence type="ECO:0000313" key="10">
    <source>
        <dbReference type="Proteomes" id="UP000756132"/>
    </source>
</evidence>
<proteinExistence type="predicted"/>
<dbReference type="EMBL" id="CP090170">
    <property type="protein sequence ID" value="UJO21203.1"/>
    <property type="molecule type" value="Genomic_DNA"/>
</dbReference>
<feature type="domain" description="O-methyltransferase C-terminal" evidence="7">
    <location>
        <begin position="188"/>
        <end position="317"/>
    </location>
</feature>
<keyword evidence="4" id="KW-0949">S-adenosyl-L-methionine</keyword>
<reference evidence="9" key="1">
    <citation type="submission" date="2021-12" db="EMBL/GenBank/DDBJ databases">
        <authorList>
            <person name="Zaccaron A."/>
            <person name="Stergiopoulos I."/>
        </authorList>
    </citation>
    <scope>NUCLEOTIDE SEQUENCE</scope>
    <source>
        <strain evidence="9">Race5_Kim</strain>
    </source>
</reference>
<dbReference type="SUPFAM" id="SSF51905">
    <property type="entry name" value="FAD/NAD(P)-binding domain"/>
    <property type="match status" value="1"/>
</dbReference>
<keyword evidence="1" id="KW-0489">Methyltransferase</keyword>
<organism evidence="9 10">
    <name type="scientific">Passalora fulva</name>
    <name type="common">Tomato leaf mold</name>
    <name type="synonym">Cladosporium fulvum</name>
    <dbReference type="NCBI Taxonomy" id="5499"/>
    <lineage>
        <taxon>Eukaryota</taxon>
        <taxon>Fungi</taxon>
        <taxon>Dikarya</taxon>
        <taxon>Ascomycota</taxon>
        <taxon>Pezizomycotina</taxon>
        <taxon>Dothideomycetes</taxon>
        <taxon>Dothideomycetidae</taxon>
        <taxon>Mycosphaerellales</taxon>
        <taxon>Mycosphaerellaceae</taxon>
        <taxon>Fulvia</taxon>
    </lineage>
</organism>
<evidence type="ECO:0000313" key="9">
    <source>
        <dbReference type="EMBL" id="UJO21203.1"/>
    </source>
</evidence>
<evidence type="ECO:0000256" key="2">
    <source>
        <dbReference type="ARBA" id="ARBA00022630"/>
    </source>
</evidence>
<dbReference type="Pfam" id="PF00891">
    <property type="entry name" value="Methyltransf_2"/>
    <property type="match status" value="1"/>
</dbReference>
<name>A0A9Q8USV8_PASFU</name>
<dbReference type="OMA" id="TEEWHPS"/>
<keyword evidence="5" id="KW-0274">FAD</keyword>
<keyword evidence="6" id="KW-0560">Oxidoreductase</keyword>
<dbReference type="KEGG" id="ffu:CLAFUR5_11408"/>
<dbReference type="PRINTS" id="PR00420">
    <property type="entry name" value="RNGMNOXGNASE"/>
</dbReference>
<dbReference type="InterPro" id="IPR036390">
    <property type="entry name" value="WH_DNA-bd_sf"/>
</dbReference>
<dbReference type="InterPro" id="IPR016461">
    <property type="entry name" value="COMT-like"/>
</dbReference>
<dbReference type="SUPFAM" id="SSF46785">
    <property type="entry name" value="Winged helix' DNA-binding domain"/>
    <property type="match status" value="1"/>
</dbReference>
<keyword evidence="9" id="KW-0503">Monooxygenase</keyword>
<dbReference type="Pfam" id="PF01494">
    <property type="entry name" value="FAD_binding_3"/>
    <property type="match status" value="1"/>
</dbReference>